<evidence type="ECO:0000259" key="1">
    <source>
        <dbReference type="SMART" id="SM00829"/>
    </source>
</evidence>
<dbReference type="Proteomes" id="UP000295075">
    <property type="component" value="Unassembled WGS sequence"/>
</dbReference>
<dbReference type="RefSeq" id="WP_132403595.1">
    <property type="nucleotide sequence ID" value="NZ_SMKA01000016.1"/>
</dbReference>
<proteinExistence type="predicted"/>
<dbReference type="Gene3D" id="3.40.50.720">
    <property type="entry name" value="NAD(P)-binding Rossmann-like Domain"/>
    <property type="match status" value="1"/>
</dbReference>
<dbReference type="Gene3D" id="3.90.180.10">
    <property type="entry name" value="Medium-chain alcohol dehydrogenases, catalytic domain"/>
    <property type="match status" value="1"/>
</dbReference>
<dbReference type="InterPro" id="IPR020843">
    <property type="entry name" value="ER"/>
</dbReference>
<evidence type="ECO:0000313" key="3">
    <source>
        <dbReference type="Proteomes" id="UP000295075"/>
    </source>
</evidence>
<dbReference type="SMART" id="SM00829">
    <property type="entry name" value="PKS_ER"/>
    <property type="match status" value="1"/>
</dbReference>
<feature type="domain" description="Enoyl reductase (ER)" evidence="1">
    <location>
        <begin position="10"/>
        <end position="321"/>
    </location>
</feature>
<dbReference type="PANTHER" id="PTHR43677:SF4">
    <property type="entry name" value="QUINONE OXIDOREDUCTASE-LIKE PROTEIN 2"/>
    <property type="match status" value="1"/>
</dbReference>
<sequence>MRAAVVTEFGEPSVIRIQEWPDPVPADGQVLVEVEVADMIFVETAIRRGQHGGFFDVKPPYVPGTRFGGRVRATGPGVPETWVGKTVVGRGVDFGAHAELVVAAVDTLTEVPAGLNLETVVAVTGDGFTSLMLEQLAPDLHGKDVLITASAGGMGLLLIQLAHRAGAHVIAAARGQAKLDLSKAQGADVVIDYSQPGWEKAVLEATGNRGADVVFEGAGGELGATAFSVVKDGGWFSAHGAPSGSFALYDPAEAERRGITVKGIVDLRVDIVSTPVTGELVLQRAAAGDLVPVVDQVFDLDQVADAHTAIEQRALLGKALIRVR</sequence>
<keyword evidence="3" id="KW-1185">Reference proteome</keyword>
<dbReference type="SUPFAM" id="SSF51735">
    <property type="entry name" value="NAD(P)-binding Rossmann-fold domains"/>
    <property type="match status" value="1"/>
</dbReference>
<evidence type="ECO:0000313" key="2">
    <source>
        <dbReference type="EMBL" id="TDC33199.1"/>
    </source>
</evidence>
<dbReference type="OrthoDB" id="9780520at2"/>
<dbReference type="InterPro" id="IPR013154">
    <property type="entry name" value="ADH-like_N"/>
</dbReference>
<reference evidence="2 3" key="1">
    <citation type="submission" date="2019-03" db="EMBL/GenBank/DDBJ databases">
        <title>Draft genome sequences of novel Actinobacteria.</title>
        <authorList>
            <person name="Sahin N."/>
            <person name="Ay H."/>
            <person name="Saygin H."/>
        </authorList>
    </citation>
    <scope>NUCLEOTIDE SEQUENCE [LARGE SCALE GENOMIC DNA]</scope>
    <source>
        <strain evidence="2 3">JCM 30547</strain>
    </source>
</reference>
<name>A0A4R4QDE3_9ACTN</name>
<protein>
    <submittedName>
        <fullName evidence="2">Alanine dehydrogenase</fullName>
    </submittedName>
</protein>
<accession>A0A4R4QDE3</accession>
<dbReference type="AlphaFoldDB" id="A0A4R4QDE3"/>
<dbReference type="Pfam" id="PF08240">
    <property type="entry name" value="ADH_N"/>
    <property type="match status" value="1"/>
</dbReference>
<dbReference type="GO" id="GO:0016491">
    <property type="term" value="F:oxidoreductase activity"/>
    <property type="evidence" value="ECO:0007669"/>
    <property type="project" value="InterPro"/>
</dbReference>
<dbReference type="InterPro" id="IPR011032">
    <property type="entry name" value="GroES-like_sf"/>
</dbReference>
<dbReference type="InterPro" id="IPR051397">
    <property type="entry name" value="Zn-ADH-like_protein"/>
</dbReference>
<dbReference type="EMBL" id="SMKA01000016">
    <property type="protein sequence ID" value="TDC33199.1"/>
    <property type="molecule type" value="Genomic_DNA"/>
</dbReference>
<dbReference type="Pfam" id="PF00107">
    <property type="entry name" value="ADH_zinc_N"/>
    <property type="match status" value="1"/>
</dbReference>
<organism evidence="2 3">
    <name type="scientific">Kribbella albertanoniae</name>
    <dbReference type="NCBI Taxonomy" id="1266829"/>
    <lineage>
        <taxon>Bacteria</taxon>
        <taxon>Bacillati</taxon>
        <taxon>Actinomycetota</taxon>
        <taxon>Actinomycetes</taxon>
        <taxon>Propionibacteriales</taxon>
        <taxon>Kribbellaceae</taxon>
        <taxon>Kribbella</taxon>
    </lineage>
</organism>
<dbReference type="InterPro" id="IPR013149">
    <property type="entry name" value="ADH-like_C"/>
</dbReference>
<gene>
    <name evidence="2" type="ORF">E1261_06850</name>
</gene>
<dbReference type="PANTHER" id="PTHR43677">
    <property type="entry name" value="SHORT-CHAIN DEHYDROGENASE/REDUCTASE"/>
    <property type="match status" value="1"/>
</dbReference>
<dbReference type="SUPFAM" id="SSF50129">
    <property type="entry name" value="GroES-like"/>
    <property type="match status" value="1"/>
</dbReference>
<comment type="caution">
    <text evidence="2">The sequence shown here is derived from an EMBL/GenBank/DDBJ whole genome shotgun (WGS) entry which is preliminary data.</text>
</comment>
<dbReference type="InterPro" id="IPR036291">
    <property type="entry name" value="NAD(P)-bd_dom_sf"/>
</dbReference>